<proteinExistence type="predicted"/>
<protein>
    <recommendedName>
        <fullName evidence="3">Bacteriophage protein</fullName>
    </recommendedName>
</protein>
<evidence type="ECO:0000313" key="2">
    <source>
        <dbReference type="Proteomes" id="UP000038487"/>
    </source>
</evidence>
<comment type="caution">
    <text evidence="1">The sequence shown here is derived from an EMBL/GenBank/DDBJ whole genome shotgun (WGS) entry which is preliminary data.</text>
</comment>
<sequence length="106" mass="11547">METTVNFVEWMNAIDAHPDLDGEHLVTAACIANGESVCTGCIMDEYGYEPCENCALVSDLEETGFIVDESRIEAETDDGGSGLVVYAFHIPDPMIRTYWGFGESAS</sequence>
<dbReference type="AlphaFoldDB" id="A0AB33T583"/>
<name>A0AB33T583_9MYCO</name>
<dbReference type="RefSeq" id="WP_005089917.1">
    <property type="nucleotide sequence ID" value="NZ_CSUW01000002.1"/>
</dbReference>
<evidence type="ECO:0000313" key="1">
    <source>
        <dbReference type="EMBL" id="CPT06508.1"/>
    </source>
</evidence>
<reference evidence="1 2" key="1">
    <citation type="submission" date="2015-03" db="EMBL/GenBank/DDBJ databases">
        <authorList>
            <consortium name="Pathogen Informatics"/>
            <person name="Murphy D."/>
        </authorList>
    </citation>
    <scope>NUCLEOTIDE SEQUENCE [LARGE SCALE GENOMIC DNA]</scope>
    <source>
        <strain evidence="1 2">PAP036</strain>
    </source>
</reference>
<gene>
    <name evidence="1" type="ORF">ERS075527_00778</name>
</gene>
<organism evidence="1 2">
    <name type="scientific">Mycobacteroides abscessus</name>
    <dbReference type="NCBI Taxonomy" id="36809"/>
    <lineage>
        <taxon>Bacteria</taxon>
        <taxon>Bacillati</taxon>
        <taxon>Actinomycetota</taxon>
        <taxon>Actinomycetes</taxon>
        <taxon>Mycobacteriales</taxon>
        <taxon>Mycobacteriaceae</taxon>
        <taxon>Mycobacteroides</taxon>
    </lineage>
</organism>
<evidence type="ECO:0008006" key="3">
    <source>
        <dbReference type="Google" id="ProtNLM"/>
    </source>
</evidence>
<dbReference type="EMBL" id="CSUW01000002">
    <property type="protein sequence ID" value="CPT06508.1"/>
    <property type="molecule type" value="Genomic_DNA"/>
</dbReference>
<dbReference type="Proteomes" id="UP000038487">
    <property type="component" value="Unassembled WGS sequence"/>
</dbReference>
<accession>A0AB33T583</accession>